<dbReference type="InterPro" id="IPR000998">
    <property type="entry name" value="MAM_dom"/>
</dbReference>
<dbReference type="RefSeq" id="WP_170828449.1">
    <property type="nucleotide sequence ID" value="NZ_FNKL01000002.1"/>
</dbReference>
<dbReference type="GO" id="GO:0004553">
    <property type="term" value="F:hydrolase activity, hydrolyzing O-glycosyl compounds"/>
    <property type="evidence" value="ECO:0007669"/>
    <property type="project" value="UniProtKB-ARBA"/>
</dbReference>
<reference evidence="6" key="1">
    <citation type="submission" date="2016-10" db="EMBL/GenBank/DDBJ databases">
        <authorList>
            <person name="Varghese N."/>
            <person name="Submissions S."/>
        </authorList>
    </citation>
    <scope>NUCLEOTIDE SEQUENCE [LARGE SCALE GENOMIC DNA]</scope>
    <source>
        <strain evidence="6">DSM 17072</strain>
    </source>
</reference>
<evidence type="ECO:0000313" key="6">
    <source>
        <dbReference type="Proteomes" id="UP000199627"/>
    </source>
</evidence>
<evidence type="ECO:0000313" key="5">
    <source>
        <dbReference type="EMBL" id="SDQ47651.1"/>
    </source>
</evidence>
<evidence type="ECO:0000256" key="2">
    <source>
        <dbReference type="SAM" id="SignalP"/>
    </source>
</evidence>
<feature type="domain" description="Secretion system C-terminal sorting" evidence="4">
    <location>
        <begin position="195"/>
        <end position="261"/>
    </location>
</feature>
<dbReference type="GO" id="GO:0005975">
    <property type="term" value="P:carbohydrate metabolic process"/>
    <property type="evidence" value="ECO:0007669"/>
    <property type="project" value="UniProtKB-ARBA"/>
</dbReference>
<dbReference type="SUPFAM" id="SSF49899">
    <property type="entry name" value="Concanavalin A-like lectins/glucanases"/>
    <property type="match status" value="1"/>
</dbReference>
<protein>
    <submittedName>
        <fullName evidence="5">Por secretion system C-terminal sorting domain-containing protein</fullName>
    </submittedName>
</protein>
<evidence type="ECO:0000259" key="3">
    <source>
        <dbReference type="Pfam" id="PF00629"/>
    </source>
</evidence>
<keyword evidence="1 2" id="KW-0732">Signal</keyword>
<dbReference type="NCBIfam" id="TIGR04183">
    <property type="entry name" value="Por_Secre_tail"/>
    <property type="match status" value="1"/>
</dbReference>
<name>A0A1H1B790_9FLAO</name>
<dbReference type="GO" id="GO:0016020">
    <property type="term" value="C:membrane"/>
    <property type="evidence" value="ECO:0007669"/>
    <property type="project" value="InterPro"/>
</dbReference>
<dbReference type="InterPro" id="IPR026444">
    <property type="entry name" value="Secre_tail"/>
</dbReference>
<sequence>MKNILFSLIFVSVLIDAQVTTFPWTETFETDSPTAPSWTKIYESGTKEWTNVQTSYYGYSTGPYQGTYMAQFDITTFNGDTTKYVSPVLNLSTATNPTLEFYYRNKDWGGDQNELKVYYRTSSSGAWTLITNFDSSISDWVTSGVLVLPSPSATYQIALEGVAWYGCSINVDNVTVNAGALATSETDLQKKSFKIFPNPTSDYINISSEKQISEVSISDLSGKQIKTLKNEEKIPVQNLTSGTYIIQIKNNDGTVSSQKFIKK</sequence>
<feature type="domain" description="MAM" evidence="3">
    <location>
        <begin position="27"/>
        <end position="178"/>
    </location>
</feature>
<feature type="chain" id="PRO_5011650248" evidence="2">
    <location>
        <begin position="18"/>
        <end position="263"/>
    </location>
</feature>
<dbReference type="AlphaFoldDB" id="A0A1H1B790"/>
<organism evidence="5 6">
    <name type="scientific">Chryseobacterium soldanellicola</name>
    <dbReference type="NCBI Taxonomy" id="311333"/>
    <lineage>
        <taxon>Bacteria</taxon>
        <taxon>Pseudomonadati</taxon>
        <taxon>Bacteroidota</taxon>
        <taxon>Flavobacteriia</taxon>
        <taxon>Flavobacteriales</taxon>
        <taxon>Weeksellaceae</taxon>
        <taxon>Chryseobacterium group</taxon>
        <taxon>Chryseobacterium</taxon>
    </lineage>
</organism>
<gene>
    <name evidence="5" type="ORF">SAMN05421664_1743</name>
</gene>
<dbReference type="STRING" id="311333.SAMN05421664_1743"/>
<dbReference type="Pfam" id="PF00629">
    <property type="entry name" value="MAM"/>
    <property type="match status" value="1"/>
</dbReference>
<keyword evidence="6" id="KW-1185">Reference proteome</keyword>
<dbReference type="Pfam" id="PF18962">
    <property type="entry name" value="Por_Secre_tail"/>
    <property type="match status" value="1"/>
</dbReference>
<evidence type="ECO:0000259" key="4">
    <source>
        <dbReference type="Pfam" id="PF18962"/>
    </source>
</evidence>
<dbReference type="Proteomes" id="UP000199627">
    <property type="component" value="Unassembled WGS sequence"/>
</dbReference>
<evidence type="ECO:0000256" key="1">
    <source>
        <dbReference type="ARBA" id="ARBA00022729"/>
    </source>
</evidence>
<dbReference type="Gene3D" id="2.60.120.200">
    <property type="match status" value="1"/>
</dbReference>
<dbReference type="NCBIfam" id="NF038128">
    <property type="entry name" value="choice_anch_J"/>
    <property type="match status" value="1"/>
</dbReference>
<dbReference type="EMBL" id="FNKL01000002">
    <property type="protein sequence ID" value="SDQ47651.1"/>
    <property type="molecule type" value="Genomic_DNA"/>
</dbReference>
<dbReference type="InterPro" id="IPR013320">
    <property type="entry name" value="ConA-like_dom_sf"/>
</dbReference>
<proteinExistence type="predicted"/>
<feature type="signal peptide" evidence="2">
    <location>
        <begin position="1"/>
        <end position="17"/>
    </location>
</feature>
<accession>A0A1H1B790</accession>